<evidence type="ECO:0000313" key="3">
    <source>
        <dbReference type="Proteomes" id="UP000070258"/>
    </source>
</evidence>
<comment type="caution">
    <text evidence="2">The sequence shown here is derived from an EMBL/GenBank/DDBJ whole genome shotgun (WGS) entry which is preliminary data.</text>
</comment>
<keyword evidence="4" id="KW-1185">Reference proteome</keyword>
<dbReference type="AlphaFoldDB" id="A0A137ZZV3"/>
<dbReference type="EMBL" id="LSRF01000058">
    <property type="protein sequence ID" value="KXP03720.1"/>
    <property type="molecule type" value="Genomic_DNA"/>
</dbReference>
<gene>
    <name evidence="2" type="ORF">AXK60_18165</name>
    <name evidence="1" type="ORF">AXK61_11195</name>
</gene>
<dbReference type="RefSeq" id="WP_068574777.1">
    <property type="nucleotide sequence ID" value="NZ_LSRE01000050.1"/>
</dbReference>
<proteinExistence type="predicted"/>
<dbReference type="OrthoDB" id="3635048at2"/>
<organism evidence="2 3">
    <name type="scientific">Tsukamurella pseudospumae</name>
    <dbReference type="NCBI Taxonomy" id="239498"/>
    <lineage>
        <taxon>Bacteria</taxon>
        <taxon>Bacillati</taxon>
        <taxon>Actinomycetota</taxon>
        <taxon>Actinomycetes</taxon>
        <taxon>Mycobacteriales</taxon>
        <taxon>Tsukamurellaceae</taxon>
        <taxon>Tsukamurella</taxon>
    </lineage>
</organism>
<dbReference type="EMBL" id="LSRE01000050">
    <property type="protein sequence ID" value="KXO89170.1"/>
    <property type="molecule type" value="Genomic_DNA"/>
</dbReference>
<reference evidence="1 4" key="3">
    <citation type="submission" date="2016-02" db="EMBL/GenBank/DDBJ databases">
        <authorList>
            <person name="Teng J.L."/>
            <person name="Tang Y."/>
            <person name="Huang Y."/>
            <person name="Guo F."/>
            <person name="Wei W."/>
            <person name="Chen J.H."/>
            <person name="Wong S.Y."/>
            <person name="Lau S.K."/>
            <person name="Woo P.C."/>
        </authorList>
    </citation>
    <scope>NUCLEOTIDE SEQUENCE [LARGE SCALE GENOMIC DNA]</scope>
    <source>
        <strain evidence="1 4">JCM 13375</strain>
    </source>
</reference>
<reference evidence="2" key="1">
    <citation type="submission" date="2016-02" db="EMBL/GenBank/DDBJ databases">
        <authorList>
            <person name="Teng J.L."/>
            <person name="Yang Y."/>
            <person name="Huang Y."/>
            <person name="Guo F."/>
            <person name="Wei W."/>
            <person name="Chen J.H."/>
            <person name="Wong S.Y."/>
            <person name="Lau S.K."/>
            <person name="Woo P.C."/>
        </authorList>
    </citation>
    <scope>NUCLEOTIDE SEQUENCE</scope>
    <source>
        <strain evidence="2">JCM 15929</strain>
    </source>
</reference>
<evidence type="ECO:0000313" key="2">
    <source>
        <dbReference type="EMBL" id="KXP03720.1"/>
    </source>
</evidence>
<evidence type="ECO:0000313" key="4">
    <source>
        <dbReference type="Proteomes" id="UP000070409"/>
    </source>
</evidence>
<reference evidence="3" key="2">
    <citation type="submission" date="2016-02" db="EMBL/GenBank/DDBJ databases">
        <authorList>
            <person name="Wen L."/>
            <person name="He K."/>
            <person name="Yang H."/>
        </authorList>
    </citation>
    <scope>NUCLEOTIDE SEQUENCE [LARGE SCALE GENOMIC DNA]</scope>
    <source>
        <strain evidence="3">JCM 15929</strain>
    </source>
</reference>
<accession>A0A137ZZV3</accession>
<evidence type="ECO:0000313" key="1">
    <source>
        <dbReference type="EMBL" id="KXO89170.1"/>
    </source>
</evidence>
<protein>
    <submittedName>
        <fullName evidence="2">Uncharacterized protein</fullName>
    </submittedName>
</protein>
<dbReference type="Proteomes" id="UP000070258">
    <property type="component" value="Unassembled WGS sequence"/>
</dbReference>
<name>A0A137ZZV3_9ACTN</name>
<dbReference type="Proteomes" id="UP000070409">
    <property type="component" value="Unassembled WGS sequence"/>
</dbReference>
<sequence>MGRWGRVATVLVIAAVGVALGIWYHGRATGTFFDDATDGECLASVPYGPVAQLGGHGATRATTVPCDGAQANYVVVAHSTTTPVTAMTCPDGKKDAAAAARVRIRDGARTIRTTYGWGSMCLAPVLHAGSCYTAGTDRGGLVRTIACDLLAWQVTRRIDGVSDIARCAPATGLVLAAPAVTYCEVLYEDPGNPLAGRITRTPPPAG</sequence>